<keyword evidence="2" id="KW-1185">Reference proteome</keyword>
<evidence type="ECO:0000313" key="1">
    <source>
        <dbReference type="EMBL" id="KAJ4725314.1"/>
    </source>
</evidence>
<evidence type="ECO:0000313" key="2">
    <source>
        <dbReference type="Proteomes" id="UP001164539"/>
    </source>
</evidence>
<name>A0ACC1YQ84_MELAZ</name>
<dbReference type="EMBL" id="CM051395">
    <property type="protein sequence ID" value="KAJ4725314.1"/>
    <property type="molecule type" value="Genomic_DNA"/>
</dbReference>
<organism evidence="1 2">
    <name type="scientific">Melia azedarach</name>
    <name type="common">Chinaberry tree</name>
    <dbReference type="NCBI Taxonomy" id="155640"/>
    <lineage>
        <taxon>Eukaryota</taxon>
        <taxon>Viridiplantae</taxon>
        <taxon>Streptophyta</taxon>
        <taxon>Embryophyta</taxon>
        <taxon>Tracheophyta</taxon>
        <taxon>Spermatophyta</taxon>
        <taxon>Magnoliopsida</taxon>
        <taxon>eudicotyledons</taxon>
        <taxon>Gunneridae</taxon>
        <taxon>Pentapetalae</taxon>
        <taxon>rosids</taxon>
        <taxon>malvids</taxon>
        <taxon>Sapindales</taxon>
        <taxon>Meliaceae</taxon>
        <taxon>Melia</taxon>
    </lineage>
</organism>
<reference evidence="1 2" key="1">
    <citation type="journal article" date="2023" name="Science">
        <title>Complex scaffold remodeling in plant triterpene biosynthesis.</title>
        <authorList>
            <person name="De La Pena R."/>
            <person name="Hodgson H."/>
            <person name="Liu J.C."/>
            <person name="Stephenson M.J."/>
            <person name="Martin A.C."/>
            <person name="Owen C."/>
            <person name="Harkess A."/>
            <person name="Leebens-Mack J."/>
            <person name="Jimenez L.E."/>
            <person name="Osbourn A."/>
            <person name="Sattely E.S."/>
        </authorList>
    </citation>
    <scope>NUCLEOTIDE SEQUENCE [LARGE SCALE GENOMIC DNA]</scope>
    <source>
        <strain evidence="2">cv. JPN11</strain>
        <tissue evidence="1">Leaf</tissue>
    </source>
</reference>
<protein>
    <submittedName>
        <fullName evidence="1">Ribosomal RNA methyltransferase NOP2-like protein</fullName>
    </submittedName>
</protein>
<comment type="caution">
    <text evidence="1">The sequence shown here is derived from an EMBL/GenBank/DDBJ whole genome shotgun (WGS) entry which is preliminary data.</text>
</comment>
<accession>A0ACC1YQ84</accession>
<dbReference type="Proteomes" id="UP001164539">
    <property type="component" value="Chromosome 2"/>
</dbReference>
<gene>
    <name evidence="1" type="ORF">OWV82_004205</name>
</gene>
<sequence>MAPAAFNKKKATKSQKAPAKKKQKKNDMFIEKRRKKEEISDDSGSDIANEEVKDPQEFEDEGEESGSDAGSELFSDGDDPLANDFLQGSDVEEKDSSSDSGSDSDSDVSDIEKKSRAIDEARAREEEEALEEMQLNIKEESDEFRLPTKEELEEEKQRPPDLSNLQRRIKEIVRVLSNFKDLGQKGTTRKEYVRQLKVDLASYYGYNDFLIGVLVEMFPPVELMELIESFEKPRPICLRTNTLKTRRRDLADVLINRGVNLDPLSKWSKVGLVVYDSQVPIGATPEYMAGFYMLQSASSFLPVMALAPQEKERIVDMAAAPGGKTTYIAALMKNTGLIYANEMKEPRLKSLTANLHRMGVTNTIVCNYDGKELPKVLGLNTVDRVLLDAPCSGTGVISKDESVKTSKSLEDIQKISHLQKQLILAAIDMVDANSKSGGYVVYSTCSITVPENEAIIDYALKKRDVKLVPCGLDFGRPGFVRFREHRFHPSLEKTRRFYPHVHNMDGFFVAKLKKMSNSKQTLEAASESAETVEQTPISTGETKTEEKSEQVLRREGTKKAKDLKKKQNSLPENGNVESPSTGRKSKKRKFPSREEISKLREEKRKTLRDKKVSTKKASASKENGNEK</sequence>
<proteinExistence type="predicted"/>